<keyword evidence="3" id="KW-1185">Reference proteome</keyword>
<dbReference type="RefSeq" id="WP_076400828.1">
    <property type="nucleotide sequence ID" value="NZ_FTOA01000004.1"/>
</dbReference>
<name>A0A1N7MX87_9PROT</name>
<keyword evidence="1" id="KW-0472">Membrane</keyword>
<proteinExistence type="predicted"/>
<evidence type="ECO:0000313" key="3">
    <source>
        <dbReference type="Proteomes" id="UP000185678"/>
    </source>
</evidence>
<feature type="transmembrane region" description="Helical" evidence="1">
    <location>
        <begin position="38"/>
        <end position="58"/>
    </location>
</feature>
<protein>
    <recommendedName>
        <fullName evidence="4">Yip1 domain-containing protein</fullName>
    </recommendedName>
</protein>
<feature type="transmembrane region" description="Helical" evidence="1">
    <location>
        <begin position="64"/>
        <end position="86"/>
    </location>
</feature>
<feature type="transmembrane region" description="Helical" evidence="1">
    <location>
        <begin position="135"/>
        <end position="153"/>
    </location>
</feature>
<feature type="transmembrane region" description="Helical" evidence="1">
    <location>
        <begin position="165"/>
        <end position="190"/>
    </location>
</feature>
<evidence type="ECO:0008006" key="4">
    <source>
        <dbReference type="Google" id="ProtNLM"/>
    </source>
</evidence>
<evidence type="ECO:0000313" key="2">
    <source>
        <dbReference type="EMBL" id="SIS90737.1"/>
    </source>
</evidence>
<dbReference type="Proteomes" id="UP000185678">
    <property type="component" value="Unassembled WGS sequence"/>
</dbReference>
<reference evidence="2 3" key="1">
    <citation type="submission" date="2017-01" db="EMBL/GenBank/DDBJ databases">
        <authorList>
            <person name="Mah S.A."/>
            <person name="Swanson W.J."/>
            <person name="Moy G.W."/>
            <person name="Vacquier V.D."/>
        </authorList>
    </citation>
    <scope>NUCLEOTIDE SEQUENCE [LARGE SCALE GENOMIC DNA]</scope>
    <source>
        <strain evidence="2 3">DSM 11589</strain>
    </source>
</reference>
<gene>
    <name evidence="2" type="ORF">SAMN05421779_104414</name>
</gene>
<evidence type="ECO:0000256" key="1">
    <source>
        <dbReference type="SAM" id="Phobius"/>
    </source>
</evidence>
<keyword evidence="1" id="KW-0812">Transmembrane</keyword>
<organism evidence="2 3">
    <name type="scientific">Insolitispirillum peregrinum</name>
    <dbReference type="NCBI Taxonomy" id="80876"/>
    <lineage>
        <taxon>Bacteria</taxon>
        <taxon>Pseudomonadati</taxon>
        <taxon>Pseudomonadota</taxon>
        <taxon>Alphaproteobacteria</taxon>
        <taxon>Rhodospirillales</taxon>
        <taxon>Novispirillaceae</taxon>
        <taxon>Insolitispirillum</taxon>
    </lineage>
</organism>
<sequence length="192" mass="20822">MDLTRDARHAVPALTGLLLGRREALGRLDLSPAAFWRVFWLVLGIILTGEVAFAALTARDSLLVAYHGALVGLSVLGGSAAAVQIMMVMGMLEEWDHLILRFLIPLLWIAAVLWSAVLVWRVASFGMELSGWPDWWPRVALSGVALYTAWQAARFGLCLSRIEAAGVLLAYACAEFVGFVFVNGSLLLIAGL</sequence>
<dbReference type="EMBL" id="FTOA01000004">
    <property type="protein sequence ID" value="SIS90737.1"/>
    <property type="molecule type" value="Genomic_DNA"/>
</dbReference>
<accession>A0A1N7MX87</accession>
<feature type="transmembrane region" description="Helical" evidence="1">
    <location>
        <begin position="98"/>
        <end position="123"/>
    </location>
</feature>
<dbReference type="AlphaFoldDB" id="A0A1N7MX87"/>
<dbReference type="STRING" id="80876.SAMN05421779_104414"/>
<keyword evidence="1" id="KW-1133">Transmembrane helix</keyword>